<keyword evidence="1" id="KW-0012">Acyltransferase</keyword>
<dbReference type="GeneID" id="17326583"/>
<organism evidence="4 5">
    <name type="scientific">Chondrus crispus</name>
    <name type="common">Carrageen Irish moss</name>
    <name type="synonym">Polymorpha crispa</name>
    <dbReference type="NCBI Taxonomy" id="2769"/>
    <lineage>
        <taxon>Eukaryota</taxon>
        <taxon>Rhodophyta</taxon>
        <taxon>Florideophyceae</taxon>
        <taxon>Rhodymeniophycidae</taxon>
        <taxon>Gigartinales</taxon>
        <taxon>Gigartinaceae</taxon>
        <taxon>Chondrus</taxon>
    </lineage>
</organism>
<dbReference type="GO" id="GO:0005737">
    <property type="term" value="C:cytoplasm"/>
    <property type="evidence" value="ECO:0007669"/>
    <property type="project" value="TreeGrafter"/>
</dbReference>
<dbReference type="InterPro" id="IPR000903">
    <property type="entry name" value="NMT"/>
</dbReference>
<dbReference type="OrthoDB" id="60315at2759"/>
<sequence length="144" mass="16635">MGYLDQFDMHIDMTEDEFAHWLMPREGVTYSYVVEDPESHEITDMISFYCLPSSIISHPAHKTLNAAYLFFAAAAKTAIIDILQDALVFARQNGFDVFNALDLARHSEFFKDLKFHIGDGELHYHLYNWKCRPMAKETNALVLL</sequence>
<dbReference type="PANTHER" id="PTHR11377:SF5">
    <property type="entry name" value="GLYCYLPEPTIDE N-TETRADECANOYLTRANSFERASE"/>
    <property type="match status" value="1"/>
</dbReference>
<dbReference type="AlphaFoldDB" id="R7QLK3"/>
<protein>
    <recommendedName>
        <fullName evidence="1">Glycylpeptide N-tetradecanoyltransferase</fullName>
        <ecNumber evidence="1">2.3.1.97</ecNumber>
    </recommendedName>
</protein>
<proteinExistence type="inferred from homology"/>
<dbReference type="EMBL" id="HG001980">
    <property type="protein sequence ID" value="CDF38959.1"/>
    <property type="molecule type" value="Genomic_DNA"/>
</dbReference>
<dbReference type="InterPro" id="IPR022677">
    <property type="entry name" value="NMT_C"/>
</dbReference>
<dbReference type="Gene3D" id="3.40.630.170">
    <property type="match status" value="1"/>
</dbReference>
<dbReference type="Gramene" id="CDF38959">
    <property type="protein sequence ID" value="CDF38959"/>
    <property type="gene ID" value="CHC_T00001314001"/>
</dbReference>
<name>R7QLK3_CHOCR</name>
<comment type="catalytic activity">
    <reaction evidence="1">
        <text>N-terminal glycyl-[protein] + tetradecanoyl-CoA = N-tetradecanoylglycyl-[protein] + CoA + H(+)</text>
        <dbReference type="Rhea" id="RHEA:15521"/>
        <dbReference type="Rhea" id="RHEA-COMP:12666"/>
        <dbReference type="Rhea" id="RHEA-COMP:12667"/>
        <dbReference type="ChEBI" id="CHEBI:15378"/>
        <dbReference type="ChEBI" id="CHEBI:57287"/>
        <dbReference type="ChEBI" id="CHEBI:57385"/>
        <dbReference type="ChEBI" id="CHEBI:64723"/>
        <dbReference type="ChEBI" id="CHEBI:133050"/>
        <dbReference type="EC" id="2.3.1.97"/>
    </reaction>
</comment>
<gene>
    <name evidence="4" type="ORF">CHC_T00001314001</name>
</gene>
<comment type="function">
    <text evidence="1">Adds a myristoyl group to the N-terminal glycine residue of certain cellular proteins.</text>
</comment>
<evidence type="ECO:0000256" key="2">
    <source>
        <dbReference type="RuleBase" id="RU004178"/>
    </source>
</evidence>
<dbReference type="SUPFAM" id="SSF55729">
    <property type="entry name" value="Acyl-CoA N-acyltransferases (Nat)"/>
    <property type="match status" value="1"/>
</dbReference>
<dbReference type="OMA" id="ERACNNL"/>
<dbReference type="PANTHER" id="PTHR11377">
    <property type="entry name" value="N-MYRISTOYL TRANSFERASE"/>
    <property type="match status" value="1"/>
</dbReference>
<keyword evidence="5" id="KW-1185">Reference proteome</keyword>
<dbReference type="GO" id="GO:0004379">
    <property type="term" value="F:glycylpeptide N-tetradecanoyltransferase activity"/>
    <property type="evidence" value="ECO:0007669"/>
    <property type="project" value="UniProtKB-EC"/>
</dbReference>
<dbReference type="KEGG" id="ccp:CHC_T00001314001"/>
<comment type="similarity">
    <text evidence="2">Belongs to the NMT family.</text>
</comment>
<dbReference type="RefSeq" id="XP_005718864.1">
    <property type="nucleotide sequence ID" value="XM_005718807.1"/>
</dbReference>
<evidence type="ECO:0000259" key="3">
    <source>
        <dbReference type="Pfam" id="PF02799"/>
    </source>
</evidence>
<dbReference type="Pfam" id="PF02799">
    <property type="entry name" value="NMT_C"/>
    <property type="match status" value="1"/>
</dbReference>
<evidence type="ECO:0000313" key="4">
    <source>
        <dbReference type="EMBL" id="CDF38959.1"/>
    </source>
</evidence>
<evidence type="ECO:0000256" key="1">
    <source>
        <dbReference type="RuleBase" id="RU000586"/>
    </source>
</evidence>
<keyword evidence="1" id="KW-0808">Transferase</keyword>
<evidence type="ECO:0000313" key="5">
    <source>
        <dbReference type="Proteomes" id="UP000012073"/>
    </source>
</evidence>
<dbReference type="PhylomeDB" id="R7QLK3"/>
<reference evidence="5" key="1">
    <citation type="journal article" date="2013" name="Proc. Natl. Acad. Sci. U.S.A.">
        <title>Genome structure and metabolic features in the red seaweed Chondrus crispus shed light on evolution of the Archaeplastida.</title>
        <authorList>
            <person name="Collen J."/>
            <person name="Porcel B."/>
            <person name="Carre W."/>
            <person name="Ball S.G."/>
            <person name="Chaparro C."/>
            <person name="Tonon T."/>
            <person name="Barbeyron T."/>
            <person name="Michel G."/>
            <person name="Noel B."/>
            <person name="Valentin K."/>
            <person name="Elias M."/>
            <person name="Artiguenave F."/>
            <person name="Arun A."/>
            <person name="Aury J.M."/>
            <person name="Barbosa-Neto J.F."/>
            <person name="Bothwell J.H."/>
            <person name="Bouget F.Y."/>
            <person name="Brillet L."/>
            <person name="Cabello-Hurtado F."/>
            <person name="Capella-Gutierrez S."/>
            <person name="Charrier B."/>
            <person name="Cladiere L."/>
            <person name="Cock J.M."/>
            <person name="Coelho S.M."/>
            <person name="Colleoni C."/>
            <person name="Czjzek M."/>
            <person name="Da Silva C."/>
            <person name="Delage L."/>
            <person name="Denoeud F."/>
            <person name="Deschamps P."/>
            <person name="Dittami S.M."/>
            <person name="Gabaldon T."/>
            <person name="Gachon C.M."/>
            <person name="Groisillier A."/>
            <person name="Herve C."/>
            <person name="Jabbari K."/>
            <person name="Katinka M."/>
            <person name="Kloareg B."/>
            <person name="Kowalczyk N."/>
            <person name="Labadie K."/>
            <person name="Leblanc C."/>
            <person name="Lopez P.J."/>
            <person name="McLachlan D.H."/>
            <person name="Meslet-Cladiere L."/>
            <person name="Moustafa A."/>
            <person name="Nehr Z."/>
            <person name="Nyvall Collen P."/>
            <person name="Panaud O."/>
            <person name="Partensky F."/>
            <person name="Poulain J."/>
            <person name="Rensing S.A."/>
            <person name="Rousvoal S."/>
            <person name="Samson G."/>
            <person name="Symeonidi A."/>
            <person name="Weissenbach J."/>
            <person name="Zambounis A."/>
            <person name="Wincker P."/>
            <person name="Boyen C."/>
        </authorList>
    </citation>
    <scope>NUCLEOTIDE SEQUENCE [LARGE SCALE GENOMIC DNA]</scope>
    <source>
        <strain evidence="5">cv. Stackhouse</strain>
    </source>
</reference>
<dbReference type="EC" id="2.3.1.97" evidence="1"/>
<accession>R7QLK3</accession>
<dbReference type="Proteomes" id="UP000012073">
    <property type="component" value="Unassembled WGS sequence"/>
</dbReference>
<dbReference type="InterPro" id="IPR016181">
    <property type="entry name" value="Acyl_CoA_acyltransferase"/>
</dbReference>
<feature type="domain" description="Glycylpeptide N-tetradecanoyltransferase C-terminal" evidence="3">
    <location>
        <begin position="3"/>
        <end position="137"/>
    </location>
</feature>